<dbReference type="InterPro" id="IPR013154">
    <property type="entry name" value="ADH-like_N"/>
</dbReference>
<dbReference type="EMBL" id="LAKJ01000003">
    <property type="protein sequence ID" value="KKI65025.1"/>
    <property type="molecule type" value="Genomic_DNA"/>
</dbReference>
<dbReference type="InterPro" id="IPR014188">
    <property type="entry name" value="Acrylyl-CoA_reductase_AcuI"/>
</dbReference>
<dbReference type="GO" id="GO:0043957">
    <property type="term" value="F:acryloyl-CoA reductase (NADPH) activity"/>
    <property type="evidence" value="ECO:0007669"/>
    <property type="project" value="TreeGrafter"/>
</dbReference>
<dbReference type="PANTHER" id="PTHR43677:SF1">
    <property type="entry name" value="ACRYLYL-COA REDUCTASE ACUI-RELATED"/>
    <property type="match status" value="1"/>
</dbReference>
<feature type="domain" description="Enoyl reductase (ER)" evidence="1">
    <location>
        <begin position="16"/>
        <end position="325"/>
    </location>
</feature>
<reference evidence="2 3" key="1">
    <citation type="submission" date="2015-03" db="EMBL/GenBank/DDBJ databases">
        <title>Genome Assembly of Staphylococcus cohnii subsp. cohnii strain G22B2.</title>
        <authorList>
            <person name="Nair G."/>
            <person name="Kaur G."/>
            <person name="Khatri I."/>
            <person name="Singh N.K."/>
            <person name="Sathyabama S."/>
            <person name="Maurya S.K."/>
            <person name="Subramanian S."/>
            <person name="Agrewala J.N."/>
            <person name="Mayilraj S."/>
        </authorList>
    </citation>
    <scope>NUCLEOTIDE SEQUENCE [LARGE SCALE GENOMIC DNA]</scope>
    <source>
        <strain evidence="2 3">G22B2</strain>
    </source>
</reference>
<dbReference type="InterPro" id="IPR036291">
    <property type="entry name" value="NAD(P)-bd_dom_sf"/>
</dbReference>
<dbReference type="SUPFAM" id="SSF50129">
    <property type="entry name" value="GroES-like"/>
    <property type="match status" value="1"/>
</dbReference>
<dbReference type="InterPro" id="IPR020843">
    <property type="entry name" value="ER"/>
</dbReference>
<organism evidence="2 3">
    <name type="scientific">Staphylococcus cohnii subsp. cohnii</name>
    <dbReference type="NCBI Taxonomy" id="74704"/>
    <lineage>
        <taxon>Bacteria</taxon>
        <taxon>Bacillati</taxon>
        <taxon>Bacillota</taxon>
        <taxon>Bacilli</taxon>
        <taxon>Bacillales</taxon>
        <taxon>Staphylococcaceae</taxon>
        <taxon>Staphylococcus</taxon>
        <taxon>Staphylococcus cohnii species complex</taxon>
    </lineage>
</organism>
<dbReference type="RefSeq" id="WP_019468855.1">
    <property type="nucleotide sequence ID" value="NZ_BKAS01000010.1"/>
</dbReference>
<evidence type="ECO:0000313" key="2">
    <source>
        <dbReference type="EMBL" id="KKI65025.1"/>
    </source>
</evidence>
<gene>
    <name evidence="2" type="ORF">UF66_1668</name>
</gene>
<dbReference type="Proteomes" id="UP000034455">
    <property type="component" value="Unassembled WGS sequence"/>
</dbReference>
<dbReference type="Pfam" id="PF08240">
    <property type="entry name" value="ADH_N"/>
    <property type="match status" value="1"/>
</dbReference>
<dbReference type="Pfam" id="PF00107">
    <property type="entry name" value="ADH_zinc_N"/>
    <property type="match status" value="1"/>
</dbReference>
<dbReference type="NCBIfam" id="TIGR02823">
    <property type="entry name" value="oxido_YhdH"/>
    <property type="match status" value="1"/>
</dbReference>
<dbReference type="InterPro" id="IPR011032">
    <property type="entry name" value="GroES-like_sf"/>
</dbReference>
<name>A0A0M2P493_STACC</name>
<dbReference type="Gene3D" id="3.90.180.10">
    <property type="entry name" value="Medium-chain alcohol dehydrogenases, catalytic domain"/>
    <property type="match status" value="1"/>
</dbReference>
<protein>
    <submittedName>
        <fullName evidence="2">Alcohol dehydrogenase</fullName>
    </submittedName>
</protein>
<dbReference type="InterPro" id="IPR013149">
    <property type="entry name" value="ADH-like_C"/>
</dbReference>
<dbReference type="SUPFAM" id="SSF51735">
    <property type="entry name" value="NAD(P)-binding Rossmann-fold domains"/>
    <property type="match status" value="1"/>
</dbReference>
<dbReference type="InterPro" id="IPR051397">
    <property type="entry name" value="Zn-ADH-like_protein"/>
</dbReference>
<dbReference type="AlphaFoldDB" id="A0A0M2P493"/>
<accession>A0A0M2P493</accession>
<proteinExistence type="predicted"/>
<sequence>MTKTFKAFVVNEQDGKVTSEFKDMTIDDLPEGEVLIKTKYSGINYKDALATLDNSKIVNSYPMVPGIDLAGVVAHSDTHAFEPGDEVIVTGYGLGTDHFGGFSEYVRVKEEWIVPLPKDLTLEEAMIYGTAGYTAGLAIEKLEHNGLSVEKDQVLVRGATGGVGTLAIMMLNGIGYDVIASTGKTEATETLKTIGAKDVISRIDKEDNKPLGKRTWQAVIDPVGGDSFSQIIKQLNYNGSVALIGMTGGATFDSSVFPFILRGVNVIGIDSVYTEMRQRKHIWRRLSKDLKPDQLHDIKHNINFKDIKNSIDEVFQHNNSGRIVIEFDA</sequence>
<dbReference type="GeneID" id="58096740"/>
<evidence type="ECO:0000313" key="3">
    <source>
        <dbReference type="Proteomes" id="UP000034455"/>
    </source>
</evidence>
<comment type="caution">
    <text evidence="2">The sequence shown here is derived from an EMBL/GenBank/DDBJ whole genome shotgun (WGS) entry which is preliminary data.</text>
</comment>
<dbReference type="Gene3D" id="3.40.50.720">
    <property type="entry name" value="NAD(P)-binding Rossmann-like Domain"/>
    <property type="match status" value="1"/>
</dbReference>
<dbReference type="PATRIC" id="fig|74704.6.peg.1711"/>
<dbReference type="PANTHER" id="PTHR43677">
    <property type="entry name" value="SHORT-CHAIN DEHYDROGENASE/REDUCTASE"/>
    <property type="match status" value="1"/>
</dbReference>
<dbReference type="SMART" id="SM00829">
    <property type="entry name" value="PKS_ER"/>
    <property type="match status" value="1"/>
</dbReference>
<evidence type="ECO:0000259" key="1">
    <source>
        <dbReference type="SMART" id="SM00829"/>
    </source>
</evidence>